<accession>A0ABV5WLY7</accession>
<dbReference type="RefSeq" id="WP_379951816.1">
    <property type="nucleotide sequence ID" value="NZ_JBHMAF010000196.1"/>
</dbReference>
<reference evidence="2 3" key="1">
    <citation type="submission" date="2024-09" db="EMBL/GenBank/DDBJ databases">
        <authorList>
            <person name="Sun Q."/>
            <person name="Mori K."/>
        </authorList>
    </citation>
    <scope>NUCLEOTIDE SEQUENCE [LARGE SCALE GENOMIC DNA]</scope>
    <source>
        <strain evidence="2 3">JCM 11201</strain>
    </source>
</reference>
<sequence length="265" mass="29339">MNMFLHELKAYRKSTIIWTLSLVALIVLFLSMFPAFSSDAAAFKKLLEGYPESVRKALGISIDSISSLLGFYSYVFGYVLLCGSIQAMNIGISIFAKEMREKTADFLLTKPVTRAQIVTAKLSAAIVSLLITNIIYTAAASTVAFRVSKQSFDFTVFIMISLTAFFVGFMFLTLGMLVSVLAPKIKAVLPLSLSIVFVFFIISMFGAVLGETAIRYVTPFQYYDSAYIIKHSAYEVSFIIVEIVFILAAAIASYIIYLKKDIHAV</sequence>
<keyword evidence="1" id="KW-0812">Transmembrane</keyword>
<dbReference type="PANTHER" id="PTHR37305:SF2">
    <property type="entry name" value="BACITRACIN TRANSPORT PERMEASE PROTEIN BCRB"/>
    <property type="match status" value="1"/>
</dbReference>
<dbReference type="EMBL" id="JBHMAF010000196">
    <property type="protein sequence ID" value="MFB9761673.1"/>
    <property type="molecule type" value="Genomic_DNA"/>
</dbReference>
<feature type="transmembrane region" description="Helical" evidence="1">
    <location>
        <begin position="71"/>
        <end position="96"/>
    </location>
</feature>
<evidence type="ECO:0000313" key="2">
    <source>
        <dbReference type="EMBL" id="MFB9761673.1"/>
    </source>
</evidence>
<feature type="transmembrane region" description="Helical" evidence="1">
    <location>
        <begin position="117"/>
        <end position="136"/>
    </location>
</feature>
<feature type="transmembrane region" description="Helical" evidence="1">
    <location>
        <begin position="193"/>
        <end position="216"/>
    </location>
</feature>
<protein>
    <submittedName>
        <fullName evidence="2">ABC transporter permease subunit</fullName>
    </submittedName>
</protein>
<comment type="caution">
    <text evidence="2">The sequence shown here is derived from an EMBL/GenBank/DDBJ whole genome shotgun (WGS) entry which is preliminary data.</text>
</comment>
<evidence type="ECO:0000256" key="1">
    <source>
        <dbReference type="SAM" id="Phobius"/>
    </source>
</evidence>
<evidence type="ECO:0000313" key="3">
    <source>
        <dbReference type="Proteomes" id="UP001589609"/>
    </source>
</evidence>
<dbReference type="Proteomes" id="UP001589609">
    <property type="component" value="Unassembled WGS sequence"/>
</dbReference>
<organism evidence="2 3">
    <name type="scientific">Ectobacillus funiculus</name>
    <dbReference type="NCBI Taxonomy" id="137993"/>
    <lineage>
        <taxon>Bacteria</taxon>
        <taxon>Bacillati</taxon>
        <taxon>Bacillota</taxon>
        <taxon>Bacilli</taxon>
        <taxon>Bacillales</taxon>
        <taxon>Bacillaceae</taxon>
        <taxon>Ectobacillus</taxon>
    </lineage>
</organism>
<gene>
    <name evidence="2" type="ORF">ACFFMS_25895</name>
</gene>
<keyword evidence="3" id="KW-1185">Reference proteome</keyword>
<dbReference type="PANTHER" id="PTHR37305">
    <property type="entry name" value="INTEGRAL MEMBRANE PROTEIN-RELATED"/>
    <property type="match status" value="1"/>
</dbReference>
<keyword evidence="1" id="KW-0472">Membrane</keyword>
<feature type="transmembrane region" description="Helical" evidence="1">
    <location>
        <begin position="236"/>
        <end position="257"/>
    </location>
</feature>
<name>A0ABV5WLY7_9BACI</name>
<proteinExistence type="predicted"/>
<dbReference type="Pfam" id="PF12679">
    <property type="entry name" value="ABC2_membrane_2"/>
    <property type="match status" value="1"/>
</dbReference>
<feature type="transmembrane region" description="Helical" evidence="1">
    <location>
        <begin position="156"/>
        <end position="181"/>
    </location>
</feature>
<keyword evidence="1" id="KW-1133">Transmembrane helix</keyword>